<evidence type="ECO:0000313" key="7">
    <source>
        <dbReference type="Proteomes" id="UP000095751"/>
    </source>
</evidence>
<dbReference type="KEGG" id="fcy:FRACYDRAFT_204987"/>
<dbReference type="EMBL" id="KV784353">
    <property type="protein sequence ID" value="OEU22009.1"/>
    <property type="molecule type" value="Genomic_DNA"/>
</dbReference>
<keyword evidence="1" id="KW-0820">tRNA-binding</keyword>
<keyword evidence="2" id="KW-0521">NADP</keyword>
<dbReference type="PANTHER" id="PTHR42907:SF1">
    <property type="entry name" value="FMN-LINKED OXIDOREDUCTASES SUPERFAMILY PROTEIN"/>
    <property type="match status" value="1"/>
</dbReference>
<dbReference type="AlphaFoldDB" id="A0A1E7FV41"/>
<keyword evidence="7" id="KW-1185">Reference proteome</keyword>
<dbReference type="InterPro" id="IPR004653">
    <property type="entry name" value="DusA"/>
</dbReference>
<evidence type="ECO:0000313" key="6">
    <source>
        <dbReference type="EMBL" id="OEU22009.1"/>
    </source>
</evidence>
<organism evidence="6 7">
    <name type="scientific">Fragilariopsis cylindrus CCMP1102</name>
    <dbReference type="NCBI Taxonomy" id="635003"/>
    <lineage>
        <taxon>Eukaryota</taxon>
        <taxon>Sar</taxon>
        <taxon>Stramenopiles</taxon>
        <taxon>Ochrophyta</taxon>
        <taxon>Bacillariophyta</taxon>
        <taxon>Bacillariophyceae</taxon>
        <taxon>Bacillariophycidae</taxon>
        <taxon>Bacillariales</taxon>
        <taxon>Bacillariaceae</taxon>
        <taxon>Fragilariopsis</taxon>
    </lineage>
</organism>
<dbReference type="PANTHER" id="PTHR42907">
    <property type="entry name" value="FMN-LINKED OXIDOREDUCTASES SUPERFAMILY PROTEIN"/>
    <property type="match status" value="1"/>
</dbReference>
<dbReference type="OrthoDB" id="10262250at2759"/>
<dbReference type="GO" id="GO:0017150">
    <property type="term" value="F:tRNA dihydrouridine synthase activity"/>
    <property type="evidence" value="ECO:0007669"/>
    <property type="project" value="InterPro"/>
</dbReference>
<dbReference type="Pfam" id="PF01207">
    <property type="entry name" value="Dus"/>
    <property type="match status" value="1"/>
</dbReference>
<gene>
    <name evidence="6" type="ORF">FRACYDRAFT_204987</name>
</gene>
<dbReference type="InterPro" id="IPR013785">
    <property type="entry name" value="Aldolase_TIM"/>
</dbReference>
<feature type="region of interest" description="Disordered" evidence="4">
    <location>
        <begin position="1"/>
        <end position="53"/>
    </location>
</feature>
<dbReference type="CDD" id="cd02801">
    <property type="entry name" value="DUS_like_FMN"/>
    <property type="match status" value="1"/>
</dbReference>
<feature type="compositionally biased region" description="Acidic residues" evidence="4">
    <location>
        <begin position="23"/>
        <end position="33"/>
    </location>
</feature>
<evidence type="ECO:0000256" key="3">
    <source>
        <dbReference type="ARBA" id="ARBA00022884"/>
    </source>
</evidence>
<accession>A0A1E7FV41</accession>
<keyword evidence="3" id="KW-0694">RNA-binding</keyword>
<feature type="domain" description="DUS-like FMN-binding" evidence="5">
    <location>
        <begin position="58"/>
        <end position="295"/>
    </location>
</feature>
<dbReference type="GO" id="GO:0000049">
    <property type="term" value="F:tRNA binding"/>
    <property type="evidence" value="ECO:0007669"/>
    <property type="project" value="UniProtKB-KW"/>
</dbReference>
<sequence>MVTVRNGPASPKRNKLNNHGEDVDVDDDDEIIGDGDSSPQLRQAEHTQQKHAKKSLHIAPMIRVTNREFRQLMRILSKRCVLWTEMVVDETIFYCSKSKSKSPPSTSTDDAATSTFNREKVDVHLDYDRSTEHPIVCQIGGIDPEHTAYTSRIVVDEYGYDEINLNMDCPSDRVQGKEFGAILMKDDKVNRACEIIQSMKKNSNNVTISVKCRIGIDDDENYEFIHQLIQRLHKAGCNKFYMHARKVLLKGLSPIQNRIVPPLNYPIVYRLCEDFPKIEFYINGGISGLRAAKRLAYGYDGEEKGEDKDSNIKNNHHSVPCTICNYPNGSCIVPLSKVNVPSNLRGCMLGRAVMDNPSLLWDCDVYFYGDDSNPCRTRREVLTQYINYLERVYPRRCCDDQDNIQTNRIPSPSVRKTKDYCEVCSDWRKNNCLITSNFDSNKINNNGGKVKVKITSHVMQRSIRPILGLFFGLSTSKAFRRKCEELIADKRIRNCGPAFVLISALRIVPDEVLDKEFIRTEDLSNVIEHVSPQL</sequence>
<proteinExistence type="predicted"/>
<protein>
    <submittedName>
        <fullName evidence="6">FMN-linked oxidoreductase</fullName>
    </submittedName>
</protein>
<dbReference type="Gene3D" id="3.20.20.70">
    <property type="entry name" value="Aldolase class I"/>
    <property type="match status" value="1"/>
</dbReference>
<evidence type="ECO:0000256" key="1">
    <source>
        <dbReference type="ARBA" id="ARBA00022555"/>
    </source>
</evidence>
<name>A0A1E7FV41_9STRA</name>
<reference evidence="6 7" key="1">
    <citation type="submission" date="2016-09" db="EMBL/GenBank/DDBJ databases">
        <title>Extensive genetic diversity and differential bi-allelic expression allows diatom success in the polar Southern Ocean.</title>
        <authorList>
            <consortium name="DOE Joint Genome Institute"/>
            <person name="Mock T."/>
            <person name="Otillar R.P."/>
            <person name="Strauss J."/>
            <person name="Dupont C."/>
            <person name="Frickenhaus S."/>
            <person name="Maumus F."/>
            <person name="Mcmullan M."/>
            <person name="Sanges R."/>
            <person name="Schmutz J."/>
            <person name="Toseland A."/>
            <person name="Valas R."/>
            <person name="Veluchamy A."/>
            <person name="Ward B.J."/>
            <person name="Allen A."/>
            <person name="Barry K."/>
            <person name="Falciatore A."/>
            <person name="Ferrante M."/>
            <person name="Fortunato A.E."/>
            <person name="Gloeckner G."/>
            <person name="Gruber A."/>
            <person name="Hipkin R."/>
            <person name="Janech M."/>
            <person name="Kroth P."/>
            <person name="Leese F."/>
            <person name="Lindquist E."/>
            <person name="Lyon B.R."/>
            <person name="Martin J."/>
            <person name="Mayer C."/>
            <person name="Parker M."/>
            <person name="Quesneville H."/>
            <person name="Raymond J."/>
            <person name="Uhlig C."/>
            <person name="Valentin K.U."/>
            <person name="Worden A.Z."/>
            <person name="Armbrust E.V."/>
            <person name="Bowler C."/>
            <person name="Green B."/>
            <person name="Moulton V."/>
            <person name="Van Oosterhout C."/>
            <person name="Grigoriev I."/>
        </authorList>
    </citation>
    <scope>NUCLEOTIDE SEQUENCE [LARGE SCALE GENOMIC DNA]</scope>
    <source>
        <strain evidence="6 7">CCMP1102</strain>
    </source>
</reference>
<dbReference type="SUPFAM" id="SSF51395">
    <property type="entry name" value="FMN-linked oxidoreductases"/>
    <property type="match status" value="1"/>
</dbReference>
<dbReference type="Proteomes" id="UP000095751">
    <property type="component" value="Unassembled WGS sequence"/>
</dbReference>
<dbReference type="InParanoid" id="A0A1E7FV41"/>
<dbReference type="InterPro" id="IPR035587">
    <property type="entry name" value="DUS-like_FMN-bd"/>
</dbReference>
<evidence type="ECO:0000256" key="2">
    <source>
        <dbReference type="ARBA" id="ARBA00022857"/>
    </source>
</evidence>
<evidence type="ECO:0000259" key="5">
    <source>
        <dbReference type="Pfam" id="PF01207"/>
    </source>
</evidence>
<evidence type="ECO:0000256" key="4">
    <source>
        <dbReference type="SAM" id="MobiDB-lite"/>
    </source>
</evidence>